<dbReference type="InterPro" id="IPR050923">
    <property type="entry name" value="Cell_Proc_Reg/RNA_Proc"/>
</dbReference>
<evidence type="ECO:0000256" key="2">
    <source>
        <dbReference type="SAM" id="Phobius"/>
    </source>
</evidence>
<keyword evidence="2" id="KW-0812">Transmembrane</keyword>
<dbReference type="AlphaFoldDB" id="A0A4Q2JXG3"/>
<dbReference type="PROSITE" id="PS50006">
    <property type="entry name" value="FHA_DOMAIN"/>
    <property type="match status" value="1"/>
</dbReference>
<keyword evidence="1" id="KW-0597">Phosphoprotein</keyword>
<sequence length="137" mass="14890">MIDYALLLIRLLFVALLYLFLFAIMKTGIGAVRGQRKRERTWSLSVERGPKELRGVSIVVRGPVIVGRNPGADIVIGAGYVSGRHARFSLMGQNLFVEDLGSTNGTAVNGQFITEPTALRSGDTVNVGDVAIRVRFS</sequence>
<dbReference type="InterPro" id="IPR000253">
    <property type="entry name" value="FHA_dom"/>
</dbReference>
<dbReference type="EMBL" id="SDPW01000001">
    <property type="protein sequence ID" value="RXZ53755.1"/>
    <property type="molecule type" value="Genomic_DNA"/>
</dbReference>
<comment type="caution">
    <text evidence="4">The sequence shown here is derived from an EMBL/GenBank/DDBJ whole genome shotgun (WGS) entry which is preliminary data.</text>
</comment>
<dbReference type="SUPFAM" id="SSF49879">
    <property type="entry name" value="SMAD/FHA domain"/>
    <property type="match status" value="1"/>
</dbReference>
<name>A0A4Q2JXG3_9ACTN</name>
<accession>A0A4Q2JXG3</accession>
<feature type="domain" description="FHA" evidence="3">
    <location>
        <begin position="64"/>
        <end position="113"/>
    </location>
</feature>
<proteinExistence type="predicted"/>
<dbReference type="OrthoDB" id="151099at2"/>
<dbReference type="InterPro" id="IPR008984">
    <property type="entry name" value="SMAD_FHA_dom_sf"/>
</dbReference>
<dbReference type="CDD" id="cd00060">
    <property type="entry name" value="FHA"/>
    <property type="match status" value="1"/>
</dbReference>
<dbReference type="Gene3D" id="2.60.200.20">
    <property type="match status" value="1"/>
</dbReference>
<protein>
    <submittedName>
        <fullName evidence="4">FHA domain-containing protein</fullName>
    </submittedName>
</protein>
<organism evidence="4 5">
    <name type="scientific">Senegalimassilia faecalis</name>
    <dbReference type="NCBI Taxonomy" id="2509433"/>
    <lineage>
        <taxon>Bacteria</taxon>
        <taxon>Bacillati</taxon>
        <taxon>Actinomycetota</taxon>
        <taxon>Coriobacteriia</taxon>
        <taxon>Coriobacteriales</taxon>
        <taxon>Coriobacteriaceae</taxon>
        <taxon>Senegalimassilia</taxon>
    </lineage>
</organism>
<reference evidence="4 5" key="1">
    <citation type="submission" date="2019-01" db="EMBL/GenBank/DDBJ databases">
        <title>Senegalimassilia sp. nov. KGMB04484 isolated human feces.</title>
        <authorList>
            <person name="Han K.-I."/>
            <person name="Kim J.-S."/>
            <person name="Lee K.C."/>
            <person name="Suh M.K."/>
            <person name="Eom M.K."/>
            <person name="Lee J.H."/>
            <person name="Park S.-H."/>
            <person name="Kang S.W."/>
            <person name="Park J.-E."/>
            <person name="Oh B.S."/>
            <person name="Yu S.Y."/>
            <person name="Choi S.-H."/>
            <person name="Lee D.H."/>
            <person name="Yoon H."/>
            <person name="Kim B.-Y."/>
            <person name="Lee J.H."/>
            <person name="Lee J.-S."/>
        </authorList>
    </citation>
    <scope>NUCLEOTIDE SEQUENCE [LARGE SCALE GENOMIC DNA]</scope>
    <source>
        <strain evidence="4 5">KGMB04484</strain>
    </source>
</reference>
<evidence type="ECO:0000313" key="4">
    <source>
        <dbReference type="EMBL" id="RXZ53755.1"/>
    </source>
</evidence>
<dbReference type="Pfam" id="PF00498">
    <property type="entry name" value="FHA"/>
    <property type="match status" value="1"/>
</dbReference>
<dbReference type="PANTHER" id="PTHR23308">
    <property type="entry name" value="NUCLEAR INHIBITOR OF PROTEIN PHOSPHATASE-1"/>
    <property type="match status" value="1"/>
</dbReference>
<keyword evidence="2" id="KW-0472">Membrane</keyword>
<evidence type="ECO:0000256" key="1">
    <source>
        <dbReference type="ARBA" id="ARBA00022553"/>
    </source>
</evidence>
<evidence type="ECO:0000313" key="5">
    <source>
        <dbReference type="Proteomes" id="UP000293345"/>
    </source>
</evidence>
<keyword evidence="5" id="KW-1185">Reference proteome</keyword>
<keyword evidence="2" id="KW-1133">Transmembrane helix</keyword>
<dbReference type="RefSeq" id="WP_129423450.1">
    <property type="nucleotide sequence ID" value="NZ_DBFAJO010000004.1"/>
</dbReference>
<dbReference type="SMART" id="SM00240">
    <property type="entry name" value="FHA"/>
    <property type="match status" value="1"/>
</dbReference>
<gene>
    <name evidence="4" type="ORF">ET524_04060</name>
</gene>
<feature type="transmembrane region" description="Helical" evidence="2">
    <location>
        <begin position="6"/>
        <end position="29"/>
    </location>
</feature>
<dbReference type="Proteomes" id="UP000293345">
    <property type="component" value="Unassembled WGS sequence"/>
</dbReference>
<evidence type="ECO:0000259" key="3">
    <source>
        <dbReference type="PROSITE" id="PS50006"/>
    </source>
</evidence>